<feature type="domain" description="EamA" evidence="9">
    <location>
        <begin position="151"/>
        <end position="284"/>
    </location>
</feature>
<name>A0ABZ2LWD6_9BACT</name>
<evidence type="ECO:0000313" key="10">
    <source>
        <dbReference type="EMBL" id="WXB15263.1"/>
    </source>
</evidence>
<feature type="transmembrane region" description="Helical" evidence="8">
    <location>
        <begin position="244"/>
        <end position="262"/>
    </location>
</feature>
<dbReference type="SUPFAM" id="SSF103481">
    <property type="entry name" value="Multidrug resistance efflux transporter EmrE"/>
    <property type="match status" value="2"/>
</dbReference>
<protein>
    <submittedName>
        <fullName evidence="10">EamA family transporter RarD</fullName>
    </submittedName>
</protein>
<feature type="transmembrane region" description="Helical" evidence="8">
    <location>
        <begin position="126"/>
        <end position="143"/>
    </location>
</feature>
<keyword evidence="7 8" id="KW-0472">Membrane</keyword>
<evidence type="ECO:0000256" key="2">
    <source>
        <dbReference type="ARBA" id="ARBA00007362"/>
    </source>
</evidence>
<evidence type="ECO:0000256" key="6">
    <source>
        <dbReference type="ARBA" id="ARBA00022989"/>
    </source>
</evidence>
<dbReference type="InterPro" id="IPR004626">
    <property type="entry name" value="RarD"/>
</dbReference>
<feature type="transmembrane region" description="Helical" evidence="8">
    <location>
        <begin position="212"/>
        <end position="232"/>
    </location>
</feature>
<feature type="transmembrane region" description="Helical" evidence="8">
    <location>
        <begin position="268"/>
        <end position="288"/>
    </location>
</feature>
<accession>A0ABZ2LWD6</accession>
<dbReference type="Proteomes" id="UP001370348">
    <property type="component" value="Chromosome"/>
</dbReference>
<feature type="transmembrane region" description="Helical" evidence="8">
    <location>
        <begin position="149"/>
        <end position="165"/>
    </location>
</feature>
<reference evidence="10 11" key="1">
    <citation type="submission" date="2021-12" db="EMBL/GenBank/DDBJ databases">
        <title>Discovery of the Pendulisporaceae a myxobacterial family with distinct sporulation behavior and unique specialized metabolism.</title>
        <authorList>
            <person name="Garcia R."/>
            <person name="Popoff A."/>
            <person name="Bader C.D."/>
            <person name="Loehr J."/>
            <person name="Walesch S."/>
            <person name="Walt C."/>
            <person name="Boldt J."/>
            <person name="Bunk B."/>
            <person name="Haeckl F.J.F.P.J."/>
            <person name="Gunesch A.P."/>
            <person name="Birkelbach J."/>
            <person name="Nuebel U."/>
            <person name="Pietschmann T."/>
            <person name="Bach T."/>
            <person name="Mueller R."/>
        </authorList>
    </citation>
    <scope>NUCLEOTIDE SEQUENCE [LARGE SCALE GENOMIC DNA]</scope>
    <source>
        <strain evidence="10 11">MSr11954</strain>
    </source>
</reference>
<gene>
    <name evidence="10" type="primary">rarD</name>
    <name evidence="10" type="ORF">LZC94_46515</name>
</gene>
<keyword evidence="5 8" id="KW-0812">Transmembrane</keyword>
<keyword evidence="11" id="KW-1185">Reference proteome</keyword>
<dbReference type="EMBL" id="CP089984">
    <property type="protein sequence ID" value="WXB15263.1"/>
    <property type="molecule type" value="Genomic_DNA"/>
</dbReference>
<evidence type="ECO:0000259" key="9">
    <source>
        <dbReference type="Pfam" id="PF00892"/>
    </source>
</evidence>
<dbReference type="InterPro" id="IPR000620">
    <property type="entry name" value="EamA_dom"/>
</dbReference>
<comment type="similarity">
    <text evidence="2">Belongs to the EamA transporter family.</text>
</comment>
<comment type="subcellular location">
    <subcellularLocation>
        <location evidence="1">Cell membrane</location>
        <topology evidence="1">Multi-pass membrane protein</topology>
    </subcellularLocation>
</comment>
<dbReference type="PANTHER" id="PTHR22911:SF137">
    <property type="entry name" value="SOLUTE CARRIER FAMILY 35 MEMBER G2-RELATED"/>
    <property type="match status" value="1"/>
</dbReference>
<feature type="domain" description="EamA" evidence="9">
    <location>
        <begin position="7"/>
        <end position="141"/>
    </location>
</feature>
<feature type="transmembrane region" description="Helical" evidence="8">
    <location>
        <begin position="177"/>
        <end position="200"/>
    </location>
</feature>
<feature type="transmembrane region" description="Helical" evidence="8">
    <location>
        <begin position="102"/>
        <end position="119"/>
    </location>
</feature>
<keyword evidence="4" id="KW-1003">Cell membrane</keyword>
<evidence type="ECO:0000256" key="8">
    <source>
        <dbReference type="SAM" id="Phobius"/>
    </source>
</evidence>
<organism evidence="10 11">
    <name type="scientific">Pendulispora albinea</name>
    <dbReference type="NCBI Taxonomy" id="2741071"/>
    <lineage>
        <taxon>Bacteria</taxon>
        <taxon>Pseudomonadati</taxon>
        <taxon>Myxococcota</taxon>
        <taxon>Myxococcia</taxon>
        <taxon>Myxococcales</taxon>
        <taxon>Sorangiineae</taxon>
        <taxon>Pendulisporaceae</taxon>
        <taxon>Pendulispora</taxon>
    </lineage>
</organism>
<dbReference type="NCBIfam" id="TIGR00688">
    <property type="entry name" value="rarD"/>
    <property type="match status" value="1"/>
</dbReference>
<keyword evidence="6 8" id="KW-1133">Transmembrane helix</keyword>
<sequence>MTPSRQGILFGLLAYSIWGLFPLYFKLLARSGTIEIVLHRYLWAVPVCTLVILITRAGDQLRAVFRTPRRVATLGAAASTLALTSGVYVYAVNSGQVVEASLGYFINPLVTVALGVAVLGERLRPAQWVAVTIGVLAVGVLTIDYGRLPWIALTLSCSFGTYGLIKKRVGGDVGAVVGLTTEAIVLSPFAVLGIILYTATGHGTFTANPPRQALLLASGGVAIVAPLLPFAAAARRVSLTTLGLLQYLTPVLQLLTGVLLLGEHMPPSRWIGFGLVWTALIVLSADGLRNHARQSRAQTDPAREAVNRAA</sequence>
<dbReference type="PANTHER" id="PTHR22911">
    <property type="entry name" value="ACYL-MALONYL CONDENSING ENZYME-RELATED"/>
    <property type="match status" value="1"/>
</dbReference>
<dbReference type="Pfam" id="PF00892">
    <property type="entry name" value="EamA"/>
    <property type="match status" value="2"/>
</dbReference>
<evidence type="ECO:0000313" key="11">
    <source>
        <dbReference type="Proteomes" id="UP001370348"/>
    </source>
</evidence>
<dbReference type="InterPro" id="IPR037185">
    <property type="entry name" value="EmrE-like"/>
</dbReference>
<proteinExistence type="inferred from homology"/>
<evidence type="ECO:0000256" key="3">
    <source>
        <dbReference type="ARBA" id="ARBA00022448"/>
    </source>
</evidence>
<feature type="transmembrane region" description="Helical" evidence="8">
    <location>
        <begin position="71"/>
        <end position="90"/>
    </location>
</feature>
<evidence type="ECO:0000256" key="7">
    <source>
        <dbReference type="ARBA" id="ARBA00023136"/>
    </source>
</evidence>
<evidence type="ECO:0000256" key="4">
    <source>
        <dbReference type="ARBA" id="ARBA00022475"/>
    </source>
</evidence>
<feature type="transmembrane region" description="Helical" evidence="8">
    <location>
        <begin position="41"/>
        <end position="59"/>
    </location>
</feature>
<evidence type="ECO:0000256" key="1">
    <source>
        <dbReference type="ARBA" id="ARBA00004651"/>
    </source>
</evidence>
<evidence type="ECO:0000256" key="5">
    <source>
        <dbReference type="ARBA" id="ARBA00022692"/>
    </source>
</evidence>
<dbReference type="RefSeq" id="WP_394824888.1">
    <property type="nucleotide sequence ID" value="NZ_CP089984.1"/>
</dbReference>
<keyword evidence="3" id="KW-0813">Transport</keyword>
<feature type="transmembrane region" description="Helical" evidence="8">
    <location>
        <begin position="7"/>
        <end position="29"/>
    </location>
</feature>